<comment type="caution">
    <text evidence="2">The sequence shown here is derived from an EMBL/GenBank/DDBJ whole genome shotgun (WGS) entry which is preliminary data.</text>
</comment>
<dbReference type="Proteomes" id="UP001185631">
    <property type="component" value="Unassembled WGS sequence"/>
</dbReference>
<sequence length="342" mass="38444">MVTHTPVWGPDKLGPDYEATTIDLGLDPDGEGEVVTTLVHYAPHPTDQESRETASASRPALVWLHGMTDYFFQTHVAEHFAAQGYDFYAVDLRKCGRSRRSGQSWHYVSDLAFYYVDLNAALDAIPNKEVVFIAHSTGGLIAPLWMDQLRQTDQERYKRIKGLILNSPWLDMMGVPEFVLTPLKPLLYALGRIAPKTPLPGGNLTAYGESVHRDFYGEWDFDLRFKPLAGHRKYVGWIAAVFHGFDAIHSGRVDAGVPILTLQSTRTQLGQPYSDSVNHADVIIDVTQTRRWAKELSIHYTLHPIKGARHDVFLSLPHPLQEAFSACDRWLPTVLEAPKSSQ</sequence>
<dbReference type="SUPFAM" id="SSF53474">
    <property type="entry name" value="alpha/beta-Hydrolases"/>
    <property type="match status" value="1"/>
</dbReference>
<organism evidence="2 4">
    <name type="scientific">Corynebacterium curieae</name>
    <dbReference type="NCBI Taxonomy" id="2913500"/>
    <lineage>
        <taxon>Bacteria</taxon>
        <taxon>Bacillati</taxon>
        <taxon>Actinomycetota</taxon>
        <taxon>Actinomycetes</taxon>
        <taxon>Mycobacteriales</taxon>
        <taxon>Corynebacteriaceae</taxon>
        <taxon>Corynebacterium</taxon>
    </lineage>
</organism>
<dbReference type="EMBL" id="JAKMUU010000001">
    <property type="protein sequence ID" value="MCZ9306189.1"/>
    <property type="molecule type" value="Genomic_DNA"/>
</dbReference>
<name>A0A9X3M903_9CORY</name>
<evidence type="ECO:0000313" key="4">
    <source>
        <dbReference type="Proteomes" id="UP001146430"/>
    </source>
</evidence>
<dbReference type="Pfam" id="PF12146">
    <property type="entry name" value="Hydrolase_4"/>
    <property type="match status" value="1"/>
</dbReference>
<evidence type="ECO:0000313" key="3">
    <source>
        <dbReference type="EMBL" id="MDV2422954.1"/>
    </source>
</evidence>
<proteinExistence type="predicted"/>
<dbReference type="PANTHER" id="PTHR11614">
    <property type="entry name" value="PHOSPHOLIPASE-RELATED"/>
    <property type="match status" value="1"/>
</dbReference>
<reference evidence="3 5" key="2">
    <citation type="submission" date="2023-08" db="EMBL/GenBank/DDBJ databases">
        <title>Genomic characterization of the C. tuberculostearicum species complex, a ubiquitous member of the human skin microbiome.</title>
        <authorList>
            <person name="Ahmed N."/>
            <person name="Deming C."/>
            <person name="Conlan S."/>
            <person name="Segre J."/>
        </authorList>
    </citation>
    <scope>NUCLEOTIDE SEQUENCE [LARGE SCALE GENOMIC DNA]</scope>
    <source>
        <strain evidence="3 5">CTNIH19</strain>
    </source>
</reference>
<gene>
    <name evidence="2" type="ORF">L8V01_01645</name>
    <name evidence="3" type="ORF">RAE13_00800</name>
</gene>
<dbReference type="GO" id="GO:0016787">
    <property type="term" value="F:hydrolase activity"/>
    <property type="evidence" value="ECO:0007669"/>
    <property type="project" value="UniProtKB-KW"/>
</dbReference>
<evidence type="ECO:0000313" key="5">
    <source>
        <dbReference type="Proteomes" id="UP001185631"/>
    </source>
</evidence>
<dbReference type="Proteomes" id="UP001146430">
    <property type="component" value="Unassembled WGS sequence"/>
</dbReference>
<feature type="domain" description="Serine aminopeptidase S33" evidence="1">
    <location>
        <begin position="57"/>
        <end position="313"/>
    </location>
</feature>
<dbReference type="InterPro" id="IPR029058">
    <property type="entry name" value="AB_hydrolase_fold"/>
</dbReference>
<dbReference type="EMBL" id="JAVBID010000001">
    <property type="protein sequence ID" value="MDV2422954.1"/>
    <property type="molecule type" value="Genomic_DNA"/>
</dbReference>
<accession>A0A9X3M903</accession>
<evidence type="ECO:0000313" key="2">
    <source>
        <dbReference type="EMBL" id="MCZ9306189.1"/>
    </source>
</evidence>
<dbReference type="Gene3D" id="3.40.50.1820">
    <property type="entry name" value="alpha/beta hydrolase"/>
    <property type="match status" value="1"/>
</dbReference>
<keyword evidence="5" id="KW-1185">Reference proteome</keyword>
<evidence type="ECO:0000259" key="1">
    <source>
        <dbReference type="Pfam" id="PF12146"/>
    </source>
</evidence>
<dbReference type="AlphaFoldDB" id="A0A9X3M903"/>
<dbReference type="InterPro" id="IPR051044">
    <property type="entry name" value="MAG_DAG_Lipase"/>
</dbReference>
<protein>
    <submittedName>
        <fullName evidence="2">Alpha/beta hydrolase</fullName>
    </submittedName>
</protein>
<dbReference type="InterPro" id="IPR022742">
    <property type="entry name" value="Hydrolase_4"/>
</dbReference>
<dbReference type="RefSeq" id="WP_269945422.1">
    <property type="nucleotide sequence ID" value="NZ_JAKMUU010000001.1"/>
</dbReference>
<reference evidence="2" key="1">
    <citation type="submission" date="2022-02" db="EMBL/GenBank/DDBJ databases">
        <title>Corynebacterium sp. from urogenital microbiome.</title>
        <authorList>
            <person name="Cappelli E.A."/>
            <person name="Ribeiro T.G."/>
            <person name="Peixe L."/>
        </authorList>
    </citation>
    <scope>NUCLEOTIDE SEQUENCE</scope>
    <source>
        <strain evidence="2">C8Ua_181</strain>
    </source>
</reference>
<keyword evidence="2" id="KW-0378">Hydrolase</keyword>